<comment type="subcellular location">
    <subcellularLocation>
        <location evidence="1">Vacuole</location>
    </subcellularLocation>
</comment>
<protein>
    <recommendedName>
        <fullName evidence="6">Strictosidine synthase conserved region domain-containing protein</fullName>
    </recommendedName>
</protein>
<dbReference type="Pfam" id="PF03088">
    <property type="entry name" value="Str_synth"/>
    <property type="match status" value="1"/>
</dbReference>
<keyword evidence="8" id="KW-1185">Reference proteome</keyword>
<dbReference type="SUPFAM" id="SSF63829">
    <property type="entry name" value="Calcium-dependent phosphotriesterase"/>
    <property type="match status" value="1"/>
</dbReference>
<keyword evidence="3" id="KW-0926">Vacuole</keyword>
<dbReference type="PANTHER" id="PTHR10426:SF136">
    <property type="entry name" value="PROTEIN STRICTOSIDINE SYNTHASE-LIKE 9-LIKE"/>
    <property type="match status" value="1"/>
</dbReference>
<dbReference type="AlphaFoldDB" id="A0ABD2Z352"/>
<sequence length="233" mass="25158">MAYCSNSMAMLSIFFLLFELPFLVFSAYQTFVLPSGGAESFVFPSGGDEFYASVNDGRVVKYGDAYHGLREVGPAGGLASVLSISAGGRLYKWLDGLDVDQKTGKIYFTDVSSVYNFSQRQQSISSGDATGRLIEFDPLTGIARELIRTGLQGPGGVATSNDGSFVLYSEFVANKVSKYYLTGPKANTQEIIFNFSGPANIKRLPSGNYWVALNIGAFGPSGYKIDQFGNILN</sequence>
<evidence type="ECO:0000313" key="8">
    <source>
        <dbReference type="Proteomes" id="UP001630127"/>
    </source>
</evidence>
<evidence type="ECO:0000259" key="6">
    <source>
        <dbReference type="Pfam" id="PF03088"/>
    </source>
</evidence>
<dbReference type="InterPro" id="IPR011042">
    <property type="entry name" value="6-blade_b-propeller_TolB-like"/>
</dbReference>
<reference evidence="7 8" key="1">
    <citation type="submission" date="2024-11" db="EMBL/GenBank/DDBJ databases">
        <title>A near-complete genome assembly of Cinchona calisaya.</title>
        <authorList>
            <person name="Lian D.C."/>
            <person name="Zhao X.W."/>
            <person name="Wei L."/>
        </authorList>
    </citation>
    <scope>NUCLEOTIDE SEQUENCE [LARGE SCALE GENOMIC DNA]</scope>
    <source>
        <tissue evidence="7">Nenye</tissue>
    </source>
</reference>
<comment type="similarity">
    <text evidence="2">Belongs to the strictosidine synthase family.</text>
</comment>
<evidence type="ECO:0000313" key="7">
    <source>
        <dbReference type="EMBL" id="KAL3512537.1"/>
    </source>
</evidence>
<evidence type="ECO:0000256" key="3">
    <source>
        <dbReference type="ARBA" id="ARBA00022554"/>
    </source>
</evidence>
<organism evidence="7 8">
    <name type="scientific">Cinchona calisaya</name>
    <dbReference type="NCBI Taxonomy" id="153742"/>
    <lineage>
        <taxon>Eukaryota</taxon>
        <taxon>Viridiplantae</taxon>
        <taxon>Streptophyta</taxon>
        <taxon>Embryophyta</taxon>
        <taxon>Tracheophyta</taxon>
        <taxon>Spermatophyta</taxon>
        <taxon>Magnoliopsida</taxon>
        <taxon>eudicotyledons</taxon>
        <taxon>Gunneridae</taxon>
        <taxon>Pentapetalae</taxon>
        <taxon>asterids</taxon>
        <taxon>lamiids</taxon>
        <taxon>Gentianales</taxon>
        <taxon>Rubiaceae</taxon>
        <taxon>Cinchonoideae</taxon>
        <taxon>Cinchoneae</taxon>
        <taxon>Cinchona</taxon>
    </lineage>
</organism>
<accession>A0ABD2Z352</accession>
<evidence type="ECO:0000256" key="4">
    <source>
        <dbReference type="ARBA" id="ARBA00023180"/>
    </source>
</evidence>
<keyword evidence="4" id="KW-0325">Glycoprotein</keyword>
<dbReference type="InterPro" id="IPR018119">
    <property type="entry name" value="Strictosidine_synth_cons-reg"/>
</dbReference>
<dbReference type="Gene3D" id="2.120.10.30">
    <property type="entry name" value="TolB, C-terminal domain"/>
    <property type="match status" value="1"/>
</dbReference>
<dbReference type="EMBL" id="JBJUIK010000011">
    <property type="protein sequence ID" value="KAL3512537.1"/>
    <property type="molecule type" value="Genomic_DNA"/>
</dbReference>
<feature type="chain" id="PRO_5044842982" description="Strictosidine synthase conserved region domain-containing protein" evidence="5">
    <location>
        <begin position="27"/>
        <end position="233"/>
    </location>
</feature>
<feature type="domain" description="Strictosidine synthase conserved region" evidence="6">
    <location>
        <begin position="95"/>
        <end position="183"/>
    </location>
</feature>
<dbReference type="PANTHER" id="PTHR10426">
    <property type="entry name" value="STRICTOSIDINE SYNTHASE-RELATED"/>
    <property type="match status" value="1"/>
</dbReference>
<evidence type="ECO:0000256" key="2">
    <source>
        <dbReference type="ARBA" id="ARBA00009191"/>
    </source>
</evidence>
<feature type="signal peptide" evidence="5">
    <location>
        <begin position="1"/>
        <end position="26"/>
    </location>
</feature>
<dbReference type="GO" id="GO:0005773">
    <property type="term" value="C:vacuole"/>
    <property type="evidence" value="ECO:0007669"/>
    <property type="project" value="UniProtKB-SubCell"/>
</dbReference>
<evidence type="ECO:0000256" key="1">
    <source>
        <dbReference type="ARBA" id="ARBA00004116"/>
    </source>
</evidence>
<proteinExistence type="inferred from homology"/>
<name>A0ABD2Z352_9GENT</name>
<evidence type="ECO:0000256" key="5">
    <source>
        <dbReference type="SAM" id="SignalP"/>
    </source>
</evidence>
<comment type="caution">
    <text evidence="7">The sequence shown here is derived from an EMBL/GenBank/DDBJ whole genome shotgun (WGS) entry which is preliminary data.</text>
</comment>
<dbReference type="Proteomes" id="UP001630127">
    <property type="component" value="Unassembled WGS sequence"/>
</dbReference>
<gene>
    <name evidence="7" type="ORF">ACH5RR_025254</name>
</gene>
<keyword evidence="5" id="KW-0732">Signal</keyword>